<sequence length="208" mass="22937">MSSSVLRLISLAVLLGACVSYPVEYDGYGQLQAVAYQPAAYQPAAYQSAAYHQPAPVAHHEPEPYDSHTNSTDMFSPITKSCPLLQLTLQSLCKGVAFHNKNKRKISTADTYKLLSMKASPSHPRYSFNYGVKDTHTGDIKQQTEERDGDVVKGQYSLVEPDGSTRTVDYQADDHNGFNAVVTRSGHSSHPAPAPQAQHYEPQLLYHQ</sequence>
<dbReference type="PROSITE" id="PS51257">
    <property type="entry name" value="PROKAR_LIPOPROTEIN"/>
    <property type="match status" value="1"/>
</dbReference>
<evidence type="ECO:0000256" key="4">
    <source>
        <dbReference type="SAM" id="SignalP"/>
    </source>
</evidence>
<dbReference type="PROSITE" id="PS00233">
    <property type="entry name" value="CHIT_BIND_RR_1"/>
    <property type="match status" value="1"/>
</dbReference>
<organism evidence="5 6">
    <name type="scientific">Nezara viridula</name>
    <name type="common">Southern green stink bug</name>
    <name type="synonym">Cimex viridulus</name>
    <dbReference type="NCBI Taxonomy" id="85310"/>
    <lineage>
        <taxon>Eukaryota</taxon>
        <taxon>Metazoa</taxon>
        <taxon>Ecdysozoa</taxon>
        <taxon>Arthropoda</taxon>
        <taxon>Hexapoda</taxon>
        <taxon>Insecta</taxon>
        <taxon>Pterygota</taxon>
        <taxon>Neoptera</taxon>
        <taxon>Paraneoptera</taxon>
        <taxon>Hemiptera</taxon>
        <taxon>Heteroptera</taxon>
        <taxon>Panheteroptera</taxon>
        <taxon>Pentatomomorpha</taxon>
        <taxon>Pentatomoidea</taxon>
        <taxon>Pentatomidae</taxon>
        <taxon>Pentatominae</taxon>
        <taxon>Nezara</taxon>
    </lineage>
</organism>
<proteinExistence type="predicted"/>
<reference evidence="5" key="1">
    <citation type="submission" date="2022-01" db="EMBL/GenBank/DDBJ databases">
        <authorList>
            <person name="King R."/>
        </authorList>
    </citation>
    <scope>NUCLEOTIDE SEQUENCE</scope>
</reference>
<keyword evidence="1 2" id="KW-0193">Cuticle</keyword>
<feature type="signal peptide" evidence="4">
    <location>
        <begin position="1"/>
        <end position="20"/>
    </location>
</feature>
<evidence type="ECO:0000256" key="2">
    <source>
        <dbReference type="PROSITE-ProRule" id="PRU00497"/>
    </source>
</evidence>
<dbReference type="AlphaFoldDB" id="A0A9P0H2B0"/>
<protein>
    <submittedName>
        <fullName evidence="5">Uncharacterized protein</fullName>
    </submittedName>
</protein>
<evidence type="ECO:0000256" key="1">
    <source>
        <dbReference type="ARBA" id="ARBA00022460"/>
    </source>
</evidence>
<keyword evidence="4" id="KW-0732">Signal</keyword>
<evidence type="ECO:0000256" key="3">
    <source>
        <dbReference type="SAM" id="MobiDB-lite"/>
    </source>
</evidence>
<dbReference type="PANTHER" id="PTHR12236">
    <property type="entry name" value="STRUCTURAL CONTITUENT OF CUTICLE"/>
    <property type="match status" value="1"/>
</dbReference>
<dbReference type="PRINTS" id="PR00947">
    <property type="entry name" value="CUTICLE"/>
</dbReference>
<evidence type="ECO:0000313" key="5">
    <source>
        <dbReference type="EMBL" id="CAH1390810.1"/>
    </source>
</evidence>
<dbReference type="OrthoDB" id="6427684at2759"/>
<feature type="chain" id="PRO_5040344319" evidence="4">
    <location>
        <begin position="21"/>
        <end position="208"/>
    </location>
</feature>
<evidence type="ECO:0000313" key="6">
    <source>
        <dbReference type="Proteomes" id="UP001152798"/>
    </source>
</evidence>
<dbReference type="EMBL" id="OV725077">
    <property type="protein sequence ID" value="CAH1390810.1"/>
    <property type="molecule type" value="Genomic_DNA"/>
</dbReference>
<dbReference type="GO" id="GO:0031012">
    <property type="term" value="C:extracellular matrix"/>
    <property type="evidence" value="ECO:0007669"/>
    <property type="project" value="TreeGrafter"/>
</dbReference>
<dbReference type="InterPro" id="IPR051217">
    <property type="entry name" value="Insect_Cuticle_Struc_Prot"/>
</dbReference>
<dbReference type="PANTHER" id="PTHR12236:SF95">
    <property type="entry name" value="CUTICULAR PROTEIN 76BD, ISOFORM C-RELATED"/>
    <property type="match status" value="1"/>
</dbReference>
<feature type="region of interest" description="Disordered" evidence="3">
    <location>
        <begin position="183"/>
        <end position="208"/>
    </location>
</feature>
<dbReference type="PROSITE" id="PS51155">
    <property type="entry name" value="CHIT_BIND_RR_2"/>
    <property type="match status" value="1"/>
</dbReference>
<dbReference type="Pfam" id="PF00379">
    <property type="entry name" value="Chitin_bind_4"/>
    <property type="match status" value="1"/>
</dbReference>
<keyword evidence="6" id="KW-1185">Reference proteome</keyword>
<name>A0A9P0H2B0_NEZVI</name>
<dbReference type="InterPro" id="IPR031311">
    <property type="entry name" value="CHIT_BIND_RR_consensus"/>
</dbReference>
<gene>
    <name evidence="5" type="ORF">NEZAVI_LOCUS1941</name>
</gene>
<dbReference type="GO" id="GO:0042302">
    <property type="term" value="F:structural constituent of cuticle"/>
    <property type="evidence" value="ECO:0007669"/>
    <property type="project" value="UniProtKB-UniRule"/>
</dbReference>
<dbReference type="GO" id="GO:0005615">
    <property type="term" value="C:extracellular space"/>
    <property type="evidence" value="ECO:0007669"/>
    <property type="project" value="TreeGrafter"/>
</dbReference>
<accession>A0A9P0H2B0</accession>
<dbReference type="InterPro" id="IPR000618">
    <property type="entry name" value="Insect_cuticle"/>
</dbReference>
<dbReference type="Proteomes" id="UP001152798">
    <property type="component" value="Chromosome 1"/>
</dbReference>